<evidence type="ECO:0000256" key="5">
    <source>
        <dbReference type="ARBA" id="ARBA00022679"/>
    </source>
</evidence>
<feature type="domain" description="Histidine kinase" evidence="11">
    <location>
        <begin position="193"/>
        <end position="418"/>
    </location>
</feature>
<evidence type="ECO:0000256" key="6">
    <source>
        <dbReference type="ARBA" id="ARBA00022741"/>
    </source>
</evidence>
<sequence>MVGEVDDTGRDEGEARRQRALRTYDLLDEHHPSRAEIRGLVALAATASGVPMAVINLLTEDEQHQVEAVGFTGGVSPRSESMCALVVDEPEPVVLADARTDARFADNVWVTGPTAVRFYASFQLTTPGNVAIGTLCLFDDSPRELLDQHRVLLTLLADHVTDVLELELQSRRWRASARRLEEANARLVDFTATVSHDLRGPLATVRMALEMLEEQQEALFPASTGEAFGTRDLLGRARRSAERMTATISHLLAEPRLTGGEELRATSWRPVAAEAVEDLGHELDALEVRVDPTDALVCCRPVGLRLVLQNLLANAARYAGPTDPRIELRWQQAGGHGEVLVVDHGPGVAPADRHRIFAPRERGGPGVHTGAGATVAHDGGRGLGLATSHRLVTEMGGRLELRETPGGGATFAVCLPDP</sequence>
<dbReference type="PROSITE" id="PS50109">
    <property type="entry name" value="HIS_KIN"/>
    <property type="match status" value="1"/>
</dbReference>
<evidence type="ECO:0000313" key="12">
    <source>
        <dbReference type="EMBL" id="GAA1914323.1"/>
    </source>
</evidence>
<reference evidence="13" key="1">
    <citation type="journal article" date="2019" name="Int. J. Syst. Evol. Microbiol.">
        <title>The Global Catalogue of Microorganisms (GCM) 10K type strain sequencing project: providing services to taxonomists for standard genome sequencing and annotation.</title>
        <authorList>
            <consortium name="The Broad Institute Genomics Platform"/>
            <consortium name="The Broad Institute Genome Sequencing Center for Infectious Disease"/>
            <person name="Wu L."/>
            <person name="Ma J."/>
        </authorList>
    </citation>
    <scope>NUCLEOTIDE SEQUENCE [LARGE SCALE GENOMIC DNA]</scope>
    <source>
        <strain evidence="13">JCM 14046</strain>
    </source>
</reference>
<dbReference type="Pfam" id="PF01590">
    <property type="entry name" value="GAF"/>
    <property type="match status" value="1"/>
</dbReference>
<keyword evidence="6" id="KW-0547">Nucleotide-binding</keyword>
<dbReference type="SUPFAM" id="SSF55874">
    <property type="entry name" value="ATPase domain of HSP90 chaperone/DNA topoisomerase II/histidine kinase"/>
    <property type="match status" value="1"/>
</dbReference>
<evidence type="ECO:0000256" key="7">
    <source>
        <dbReference type="ARBA" id="ARBA00022777"/>
    </source>
</evidence>
<dbReference type="SMART" id="SM00387">
    <property type="entry name" value="HATPase_c"/>
    <property type="match status" value="1"/>
</dbReference>
<comment type="subcellular location">
    <subcellularLocation>
        <location evidence="2">Cell membrane</location>
    </subcellularLocation>
</comment>
<keyword evidence="7" id="KW-0418">Kinase</keyword>
<dbReference type="EC" id="2.7.13.3" evidence="3"/>
<dbReference type="Pfam" id="PF02518">
    <property type="entry name" value="HATPase_c"/>
    <property type="match status" value="1"/>
</dbReference>
<dbReference type="RefSeq" id="WP_344005657.1">
    <property type="nucleotide sequence ID" value="NZ_BAAAMY010000004.1"/>
</dbReference>
<dbReference type="SUPFAM" id="SSF47384">
    <property type="entry name" value="Homodimeric domain of signal transducing histidine kinase"/>
    <property type="match status" value="1"/>
</dbReference>
<dbReference type="Gene3D" id="3.30.565.10">
    <property type="entry name" value="Histidine kinase-like ATPase, C-terminal domain"/>
    <property type="match status" value="1"/>
</dbReference>
<keyword evidence="8" id="KW-0067">ATP-binding</keyword>
<dbReference type="Pfam" id="PF00512">
    <property type="entry name" value="HisKA"/>
    <property type="match status" value="1"/>
</dbReference>
<evidence type="ECO:0000256" key="8">
    <source>
        <dbReference type="ARBA" id="ARBA00022840"/>
    </source>
</evidence>
<gene>
    <name evidence="12" type="ORF">GCM10009737_14570</name>
</gene>
<dbReference type="InterPro" id="IPR003018">
    <property type="entry name" value="GAF"/>
</dbReference>
<dbReference type="PRINTS" id="PR00344">
    <property type="entry name" value="BCTRLSENSOR"/>
</dbReference>
<dbReference type="InterPro" id="IPR003594">
    <property type="entry name" value="HATPase_dom"/>
</dbReference>
<comment type="caution">
    <text evidence="12">The sequence shown here is derived from an EMBL/GenBank/DDBJ whole genome shotgun (WGS) entry which is preliminary data.</text>
</comment>
<dbReference type="InterPro" id="IPR050351">
    <property type="entry name" value="BphY/WalK/GraS-like"/>
</dbReference>
<accession>A0ABP5AKG9</accession>
<evidence type="ECO:0000256" key="1">
    <source>
        <dbReference type="ARBA" id="ARBA00000085"/>
    </source>
</evidence>
<dbReference type="InterPro" id="IPR036890">
    <property type="entry name" value="HATPase_C_sf"/>
</dbReference>
<dbReference type="SMART" id="SM00388">
    <property type="entry name" value="HisKA"/>
    <property type="match status" value="1"/>
</dbReference>
<dbReference type="Proteomes" id="UP001501612">
    <property type="component" value="Unassembled WGS sequence"/>
</dbReference>
<comment type="catalytic activity">
    <reaction evidence="1">
        <text>ATP + protein L-histidine = ADP + protein N-phospho-L-histidine.</text>
        <dbReference type="EC" id="2.7.13.3"/>
    </reaction>
</comment>
<evidence type="ECO:0000256" key="4">
    <source>
        <dbReference type="ARBA" id="ARBA00022553"/>
    </source>
</evidence>
<dbReference type="EMBL" id="BAAAMY010000004">
    <property type="protein sequence ID" value="GAA1914323.1"/>
    <property type="molecule type" value="Genomic_DNA"/>
</dbReference>
<keyword evidence="5" id="KW-0808">Transferase</keyword>
<proteinExistence type="predicted"/>
<evidence type="ECO:0000313" key="13">
    <source>
        <dbReference type="Proteomes" id="UP001501612"/>
    </source>
</evidence>
<dbReference type="PANTHER" id="PTHR42878:SF7">
    <property type="entry name" value="SENSOR HISTIDINE KINASE GLRK"/>
    <property type="match status" value="1"/>
</dbReference>
<organism evidence="12 13">
    <name type="scientific">Nocardioides lentus</name>
    <dbReference type="NCBI Taxonomy" id="338077"/>
    <lineage>
        <taxon>Bacteria</taxon>
        <taxon>Bacillati</taxon>
        <taxon>Actinomycetota</taxon>
        <taxon>Actinomycetes</taxon>
        <taxon>Propionibacteriales</taxon>
        <taxon>Nocardioidaceae</taxon>
        <taxon>Nocardioides</taxon>
    </lineage>
</organism>
<dbReference type="InterPro" id="IPR036097">
    <property type="entry name" value="HisK_dim/P_sf"/>
</dbReference>
<keyword evidence="4" id="KW-0597">Phosphoprotein</keyword>
<dbReference type="InterPro" id="IPR003661">
    <property type="entry name" value="HisK_dim/P_dom"/>
</dbReference>
<evidence type="ECO:0000256" key="10">
    <source>
        <dbReference type="ARBA" id="ARBA00039401"/>
    </source>
</evidence>
<dbReference type="InterPro" id="IPR005467">
    <property type="entry name" value="His_kinase_dom"/>
</dbReference>
<dbReference type="Gene3D" id="1.10.287.130">
    <property type="match status" value="1"/>
</dbReference>
<dbReference type="CDD" id="cd00082">
    <property type="entry name" value="HisKA"/>
    <property type="match status" value="1"/>
</dbReference>
<evidence type="ECO:0000259" key="11">
    <source>
        <dbReference type="PROSITE" id="PS50109"/>
    </source>
</evidence>
<dbReference type="Gene3D" id="3.30.450.40">
    <property type="match status" value="1"/>
</dbReference>
<evidence type="ECO:0000256" key="9">
    <source>
        <dbReference type="ARBA" id="ARBA00023012"/>
    </source>
</evidence>
<keyword evidence="13" id="KW-1185">Reference proteome</keyword>
<dbReference type="InterPro" id="IPR004358">
    <property type="entry name" value="Sig_transdc_His_kin-like_C"/>
</dbReference>
<dbReference type="InterPro" id="IPR029016">
    <property type="entry name" value="GAF-like_dom_sf"/>
</dbReference>
<dbReference type="SUPFAM" id="SSF55781">
    <property type="entry name" value="GAF domain-like"/>
    <property type="match status" value="1"/>
</dbReference>
<evidence type="ECO:0000256" key="3">
    <source>
        <dbReference type="ARBA" id="ARBA00012438"/>
    </source>
</evidence>
<name>A0ABP5AKG9_9ACTN</name>
<evidence type="ECO:0000256" key="2">
    <source>
        <dbReference type="ARBA" id="ARBA00004236"/>
    </source>
</evidence>
<protein>
    <recommendedName>
        <fullName evidence="10">Sensor-like histidine kinase SenX3</fullName>
        <ecNumber evidence="3">2.7.13.3</ecNumber>
    </recommendedName>
</protein>
<dbReference type="PANTHER" id="PTHR42878">
    <property type="entry name" value="TWO-COMPONENT HISTIDINE KINASE"/>
    <property type="match status" value="1"/>
</dbReference>
<keyword evidence="9" id="KW-0902">Two-component regulatory system</keyword>